<proteinExistence type="predicted"/>
<gene>
    <name evidence="1" type="ORF">PPL_11420</name>
</gene>
<evidence type="ECO:0000313" key="1">
    <source>
        <dbReference type="EMBL" id="EFA75344.1"/>
    </source>
</evidence>
<protein>
    <submittedName>
        <fullName evidence="1">Uncharacterized protein</fullName>
    </submittedName>
</protein>
<dbReference type="AlphaFoldDB" id="D3BTC7"/>
<sequence length="135" mass="15820">MILLSRKPDKYYLKLLEDFENGDLRLECFEIPFLTEDKSINTNISGKIHFVVRNQKIDYLPLRRHTDSGKIWKPVGMPQKFKDNSTNTVKSTKIIFSLQDDADFTCWEYAMITPNGDVNSHLLLRHYLRKNTNPA</sequence>
<dbReference type="InParanoid" id="D3BTC7"/>
<dbReference type="GeneID" id="31366888"/>
<dbReference type="RefSeq" id="XP_020427478.1">
    <property type="nucleotide sequence ID" value="XM_020582175.1"/>
</dbReference>
<comment type="caution">
    <text evidence="1">The sequence shown here is derived from an EMBL/GenBank/DDBJ whole genome shotgun (WGS) entry which is preliminary data.</text>
</comment>
<name>D3BTC7_HETP5</name>
<dbReference type="Proteomes" id="UP000001396">
    <property type="component" value="Unassembled WGS sequence"/>
</dbReference>
<reference evidence="1 2" key="1">
    <citation type="journal article" date="2011" name="Genome Res.">
        <title>Phylogeny-wide analysis of social amoeba genomes highlights ancient origins for complex intercellular communication.</title>
        <authorList>
            <person name="Heidel A.J."/>
            <person name="Lawal H.M."/>
            <person name="Felder M."/>
            <person name="Schilde C."/>
            <person name="Helps N.R."/>
            <person name="Tunggal B."/>
            <person name="Rivero F."/>
            <person name="John U."/>
            <person name="Schleicher M."/>
            <person name="Eichinger L."/>
            <person name="Platzer M."/>
            <person name="Noegel A.A."/>
            <person name="Schaap P."/>
            <person name="Gloeckner G."/>
        </authorList>
    </citation>
    <scope>NUCLEOTIDE SEQUENCE [LARGE SCALE GENOMIC DNA]</scope>
    <source>
        <strain evidence="2">ATCC 26659 / Pp 5 / PN500</strain>
    </source>
</reference>
<evidence type="ECO:0000313" key="2">
    <source>
        <dbReference type="Proteomes" id="UP000001396"/>
    </source>
</evidence>
<organism evidence="1 2">
    <name type="scientific">Heterostelium pallidum (strain ATCC 26659 / Pp 5 / PN500)</name>
    <name type="common">Cellular slime mold</name>
    <name type="synonym">Polysphondylium pallidum</name>
    <dbReference type="NCBI Taxonomy" id="670386"/>
    <lineage>
        <taxon>Eukaryota</taxon>
        <taxon>Amoebozoa</taxon>
        <taxon>Evosea</taxon>
        <taxon>Eumycetozoa</taxon>
        <taxon>Dictyostelia</taxon>
        <taxon>Acytosteliales</taxon>
        <taxon>Acytosteliaceae</taxon>
        <taxon>Heterostelium</taxon>
    </lineage>
</organism>
<keyword evidence="2" id="KW-1185">Reference proteome</keyword>
<dbReference type="EMBL" id="ADBJ01000056">
    <property type="protein sequence ID" value="EFA75344.1"/>
    <property type="molecule type" value="Genomic_DNA"/>
</dbReference>
<accession>D3BTC7</accession>